<dbReference type="GO" id="GO:0051604">
    <property type="term" value="P:protein maturation"/>
    <property type="evidence" value="ECO:0007669"/>
    <property type="project" value="InterPro"/>
</dbReference>
<evidence type="ECO:0000256" key="1">
    <source>
        <dbReference type="RuleBase" id="RU003860"/>
    </source>
</evidence>
<dbReference type="InterPro" id="IPR036065">
    <property type="entry name" value="BolA-like_sf"/>
</dbReference>
<dbReference type="SUPFAM" id="SSF82657">
    <property type="entry name" value="BolA-like"/>
    <property type="match status" value="1"/>
</dbReference>
<keyword evidence="3" id="KW-1185">Reference proteome</keyword>
<dbReference type="PANTHER" id="PTHR12735:SF27">
    <property type="entry name" value="BOLA-LIKE PROTEIN 2"/>
    <property type="match status" value="1"/>
</dbReference>
<dbReference type="Gene3D" id="3.30.300.90">
    <property type="entry name" value="BolA-like"/>
    <property type="match status" value="1"/>
</dbReference>
<organism evidence="2 3">
    <name type="scientific">Syncephalis pseudoplumigaleata</name>
    <dbReference type="NCBI Taxonomy" id="1712513"/>
    <lineage>
        <taxon>Eukaryota</taxon>
        <taxon>Fungi</taxon>
        <taxon>Fungi incertae sedis</taxon>
        <taxon>Zoopagomycota</taxon>
        <taxon>Zoopagomycotina</taxon>
        <taxon>Zoopagomycetes</taxon>
        <taxon>Zoopagales</taxon>
        <taxon>Piptocephalidaceae</taxon>
        <taxon>Syncephalis</taxon>
    </lineage>
</organism>
<dbReference type="InterPro" id="IPR002634">
    <property type="entry name" value="BolA"/>
</dbReference>
<dbReference type="InterPro" id="IPR045115">
    <property type="entry name" value="BOL2"/>
</dbReference>
<gene>
    <name evidence="2" type="ORF">SYNPS1DRAFT_13464</name>
</gene>
<evidence type="ECO:0008006" key="4">
    <source>
        <dbReference type="Google" id="ProtNLM"/>
    </source>
</evidence>
<dbReference type="GO" id="GO:0051537">
    <property type="term" value="F:2 iron, 2 sulfur cluster binding"/>
    <property type="evidence" value="ECO:0007669"/>
    <property type="project" value="InterPro"/>
</dbReference>
<protein>
    <recommendedName>
        <fullName evidence="4">Bola protein</fullName>
    </recommendedName>
</protein>
<dbReference type="GO" id="GO:0005634">
    <property type="term" value="C:nucleus"/>
    <property type="evidence" value="ECO:0007669"/>
    <property type="project" value="TreeGrafter"/>
</dbReference>
<dbReference type="AlphaFoldDB" id="A0A4P9Z2Z6"/>
<dbReference type="EMBL" id="KZ989305">
    <property type="protein sequence ID" value="RKP26917.1"/>
    <property type="molecule type" value="Genomic_DNA"/>
</dbReference>
<dbReference type="Pfam" id="PF01722">
    <property type="entry name" value="BolA"/>
    <property type="match status" value="1"/>
</dbReference>
<reference evidence="3" key="1">
    <citation type="journal article" date="2018" name="Nat. Microbiol.">
        <title>Leveraging single-cell genomics to expand the fungal tree of life.</title>
        <authorList>
            <person name="Ahrendt S.R."/>
            <person name="Quandt C.A."/>
            <person name="Ciobanu D."/>
            <person name="Clum A."/>
            <person name="Salamov A."/>
            <person name="Andreopoulos B."/>
            <person name="Cheng J.F."/>
            <person name="Woyke T."/>
            <person name="Pelin A."/>
            <person name="Henrissat B."/>
            <person name="Reynolds N.K."/>
            <person name="Benny G.L."/>
            <person name="Smith M.E."/>
            <person name="James T.Y."/>
            <person name="Grigoriev I.V."/>
        </authorList>
    </citation>
    <scope>NUCLEOTIDE SEQUENCE [LARGE SCALE GENOMIC DNA]</scope>
    <source>
        <strain evidence="3">Benny S71-1</strain>
    </source>
</reference>
<dbReference type="GO" id="GO:0006879">
    <property type="term" value="P:intracellular iron ion homeostasis"/>
    <property type="evidence" value="ECO:0007669"/>
    <property type="project" value="InterPro"/>
</dbReference>
<dbReference type="GO" id="GO:0005829">
    <property type="term" value="C:cytosol"/>
    <property type="evidence" value="ECO:0007669"/>
    <property type="project" value="TreeGrafter"/>
</dbReference>
<sequence length="61" mass="6702">MHRRCPGGCGQNFEAIIVSEQFAGKSTLQRHRLVNSTAKDIISELHAFSQASAAIMLEQCL</sequence>
<dbReference type="Proteomes" id="UP000278143">
    <property type="component" value="Unassembled WGS sequence"/>
</dbReference>
<comment type="similarity">
    <text evidence="1">Belongs to the BolA/IbaG family.</text>
</comment>
<proteinExistence type="inferred from homology"/>
<accession>A0A4P9Z2Z6</accession>
<evidence type="ECO:0000313" key="2">
    <source>
        <dbReference type="EMBL" id="RKP26917.1"/>
    </source>
</evidence>
<dbReference type="OrthoDB" id="4983at2759"/>
<dbReference type="PANTHER" id="PTHR12735">
    <property type="entry name" value="BOLA-LIKE PROTEIN-RELATED"/>
    <property type="match status" value="1"/>
</dbReference>
<evidence type="ECO:0000313" key="3">
    <source>
        <dbReference type="Proteomes" id="UP000278143"/>
    </source>
</evidence>
<name>A0A4P9Z2Z6_9FUNG</name>